<dbReference type="Proteomes" id="UP001159427">
    <property type="component" value="Unassembled WGS sequence"/>
</dbReference>
<feature type="transmembrane region" description="Helical" evidence="10">
    <location>
        <begin position="815"/>
        <end position="833"/>
    </location>
</feature>
<evidence type="ECO:0000256" key="3">
    <source>
        <dbReference type="ARBA" id="ARBA00022692"/>
    </source>
</evidence>
<feature type="transmembrane region" description="Helical" evidence="10">
    <location>
        <begin position="53"/>
        <end position="74"/>
    </location>
</feature>
<feature type="transmembrane region" description="Helical" evidence="10">
    <location>
        <begin position="1230"/>
        <end position="1248"/>
    </location>
</feature>
<feature type="transmembrane region" description="Helical" evidence="10">
    <location>
        <begin position="254"/>
        <end position="273"/>
    </location>
</feature>
<feature type="transmembrane region" description="Helical" evidence="10">
    <location>
        <begin position="133"/>
        <end position="153"/>
    </location>
</feature>
<name>A0ABN8LAH2_9CNID</name>
<dbReference type="PANTHER" id="PTHR24249:SF372">
    <property type="entry name" value="G-PROTEIN COUPLED RECEPTORS FAMILY 1 PROFILE DOMAIN-CONTAINING PROTEIN"/>
    <property type="match status" value="1"/>
</dbReference>
<protein>
    <recommendedName>
        <fullName evidence="11">G-protein coupled receptors family 1 profile domain-containing protein</fullName>
    </recommendedName>
</protein>
<feature type="transmembrane region" description="Helical" evidence="10">
    <location>
        <begin position="934"/>
        <end position="953"/>
    </location>
</feature>
<evidence type="ECO:0000256" key="8">
    <source>
        <dbReference type="ARBA" id="ARBA00023224"/>
    </source>
</evidence>
<comment type="caution">
    <text evidence="12">The sequence shown here is derived from an EMBL/GenBank/DDBJ whole genome shotgun (WGS) entry which is preliminary data.</text>
</comment>
<dbReference type="PRINTS" id="PR00237">
    <property type="entry name" value="GPCRRHODOPSN"/>
</dbReference>
<dbReference type="PROSITE" id="PS50262">
    <property type="entry name" value="G_PROTEIN_RECEP_F1_2"/>
    <property type="match status" value="5"/>
</dbReference>
<evidence type="ECO:0000256" key="10">
    <source>
        <dbReference type="SAM" id="Phobius"/>
    </source>
</evidence>
<keyword evidence="3 9" id="KW-0812">Transmembrane</keyword>
<feature type="transmembrane region" description="Helical" evidence="10">
    <location>
        <begin position="634"/>
        <end position="655"/>
    </location>
</feature>
<evidence type="ECO:0000256" key="4">
    <source>
        <dbReference type="ARBA" id="ARBA00022989"/>
    </source>
</evidence>
<evidence type="ECO:0000256" key="2">
    <source>
        <dbReference type="ARBA" id="ARBA00022475"/>
    </source>
</evidence>
<evidence type="ECO:0000313" key="12">
    <source>
        <dbReference type="EMBL" id="CAH3014088.1"/>
    </source>
</evidence>
<dbReference type="SUPFAM" id="SSF81321">
    <property type="entry name" value="Family A G protein-coupled receptor-like"/>
    <property type="match status" value="5"/>
</dbReference>
<dbReference type="SMART" id="SM01381">
    <property type="entry name" value="7TM_GPCR_Srsx"/>
    <property type="match status" value="1"/>
</dbReference>
<keyword evidence="8 9" id="KW-0807">Transducer</keyword>
<feature type="transmembrane region" description="Helical" evidence="10">
    <location>
        <begin position="711"/>
        <end position="738"/>
    </location>
</feature>
<feature type="transmembrane region" description="Helical" evidence="10">
    <location>
        <begin position="576"/>
        <end position="593"/>
    </location>
</feature>
<feature type="domain" description="G-protein coupled receptors family 1 profile" evidence="11">
    <location>
        <begin position="1136"/>
        <end position="1377"/>
    </location>
</feature>
<keyword evidence="4 10" id="KW-1133">Transmembrane helix</keyword>
<comment type="subcellular location">
    <subcellularLocation>
        <location evidence="1">Cell membrane</location>
        <topology evidence="1">Multi-pass membrane protein</topology>
    </subcellularLocation>
</comment>
<feature type="transmembrane region" description="Helical" evidence="10">
    <location>
        <begin position="423"/>
        <end position="444"/>
    </location>
</feature>
<feature type="transmembrane region" description="Helical" evidence="10">
    <location>
        <begin position="1321"/>
        <end position="1339"/>
    </location>
</feature>
<keyword evidence="2" id="KW-1003">Cell membrane</keyword>
<feature type="domain" description="G-protein coupled receptors family 1 profile" evidence="11">
    <location>
        <begin position="323"/>
        <end position="562"/>
    </location>
</feature>
<keyword evidence="7 9" id="KW-0675">Receptor</keyword>
<organism evidence="12 13">
    <name type="scientific">Porites evermanni</name>
    <dbReference type="NCBI Taxonomy" id="104178"/>
    <lineage>
        <taxon>Eukaryota</taxon>
        <taxon>Metazoa</taxon>
        <taxon>Cnidaria</taxon>
        <taxon>Anthozoa</taxon>
        <taxon>Hexacorallia</taxon>
        <taxon>Scleractinia</taxon>
        <taxon>Fungiina</taxon>
        <taxon>Poritidae</taxon>
        <taxon>Porites</taxon>
    </lineage>
</organism>
<feature type="domain" description="G-protein coupled receptors family 1 profile" evidence="11">
    <location>
        <begin position="33"/>
        <end position="271"/>
    </location>
</feature>
<dbReference type="InterPro" id="IPR050569">
    <property type="entry name" value="TAAR"/>
</dbReference>
<evidence type="ECO:0000256" key="5">
    <source>
        <dbReference type="ARBA" id="ARBA00023040"/>
    </source>
</evidence>
<feature type="transmembrane region" description="Helical" evidence="10">
    <location>
        <begin position="310"/>
        <end position="331"/>
    </location>
</feature>
<feature type="domain" description="G-protein coupled receptors family 1 profile" evidence="11">
    <location>
        <begin position="633"/>
        <end position="830"/>
    </location>
</feature>
<dbReference type="Pfam" id="PF00001">
    <property type="entry name" value="7tm_1"/>
    <property type="match status" value="6"/>
</dbReference>
<feature type="transmembrane region" description="Helical" evidence="10">
    <location>
        <begin position="1157"/>
        <end position="1177"/>
    </location>
</feature>
<feature type="transmembrane region" description="Helical" evidence="10">
    <location>
        <begin position="1268"/>
        <end position="1291"/>
    </location>
</feature>
<feature type="domain" description="G-protein coupled receptors family 1 profile" evidence="11">
    <location>
        <begin position="879"/>
        <end position="1086"/>
    </location>
</feature>
<reference evidence="12 13" key="1">
    <citation type="submission" date="2022-05" db="EMBL/GenBank/DDBJ databases">
        <authorList>
            <consortium name="Genoscope - CEA"/>
            <person name="William W."/>
        </authorList>
    </citation>
    <scope>NUCLEOTIDE SEQUENCE [LARGE SCALE GENOMIC DNA]</scope>
</reference>
<feature type="transmembrane region" description="Helical" evidence="10">
    <location>
        <begin position="854"/>
        <end position="879"/>
    </location>
</feature>
<feature type="transmembrane region" description="Helical" evidence="10">
    <location>
        <begin position="450"/>
        <end position="472"/>
    </location>
</feature>
<evidence type="ECO:0000256" key="9">
    <source>
        <dbReference type="RuleBase" id="RU000688"/>
    </source>
</evidence>
<dbReference type="Gene3D" id="1.20.1070.10">
    <property type="entry name" value="Rhodopsin 7-helix transmembrane proteins"/>
    <property type="match status" value="5"/>
</dbReference>
<feature type="transmembrane region" description="Helical" evidence="10">
    <location>
        <begin position="16"/>
        <end position="41"/>
    </location>
</feature>
<comment type="similarity">
    <text evidence="9">Belongs to the G-protein coupled receptor 1 family.</text>
</comment>
<dbReference type="PANTHER" id="PTHR24249">
    <property type="entry name" value="HISTAMINE RECEPTOR-RELATED G-PROTEIN COUPLED RECEPTOR"/>
    <property type="match status" value="1"/>
</dbReference>
<keyword evidence="13" id="KW-1185">Reference proteome</keyword>
<sequence>MGSEKCDTLPTEEWNIIVTTILGASISIIACSTNALILTAVYKKPSLHTVTNYFVAALALSDFFVGFIALPLWITRSLLRIADEEHPVSIWVDFIHILSIAVSTYSLCAVSVERYIGVLYPLRYATIATVSRFKCVAAIICVVSSFIASLRWIVQEDDFWIISVCTVFLFPGVVISYCYFYILKEVLRQQRTIRAQSGPLFPSYKQNRKASITVAIVTGVFYSTTLPALAFSIAEVFSGTASCQKKQSLESWGTWTLFLNYWNAALNPWIYAARRKEYRDALKTLIINFVMASDLCHELPTAGWNVILTVIFGLLISVIACTTNALTLMAVNKKQSLHTVTNYFVAALALSDFFVGFFALPLWVARSLLHVGDEEHPLSVCVDCVYVLSVAVSTYNLCAVSLERYIGVLYPLRYNTIVTVCRFKCVAAIICAVSSFIASLRLIILEDDFWITAVCTVFIFPGVVISYCYFYIFKEVLRQQRTIREQGVPVIASYTQNRKAAITVAIVTSVFYLTTFPALAFSIVEVMSGEHTSCEESQSFESWGTWALFLTFSNAALNPWIYAARKKEFRDALNRIIFDNFVIVMITICYRLHHKYVNTDSSLREAIASYRLRYKPLLTYICENFSCNFYAERIFITFSSFCLYATRFSLFALTVDRYASIEFPLRYTMFITKKRICFVAVAAWLVALVATFSDSIPLIATEIQGHLERFLAWSIVHTVVLSLIPSIILFATTVRLMLVVRRLRRQTSAIIAQLSFNKMSCDVTVNRRSREFDYAKVVSVLVSIFAAVFLIEMTANICLLFHISQCNSDHFDSGIYILNLINSSANPFVYVLLKKDIRSEFQKALPSNSCRIENLFFLSYMASWFWTVGGLLRVFTILGNNFTSFLIITRRRLFTLPNWFVLFLAVADLSFVLCYFPASLICNKYFHCNREHRIMVASIFMYASVTNLVAMTIDRYIAIAFPLRYVALMTSRRVFAIICSTWLFSAILAASEYFVEHHTTSQATKKGFEVPRILVTELTPAVLLVIVTGRILIIRRKHQRQAASQVSQILHNKRTERTGCRLKLARKKMSSVPMICTVVCVFIVCYAVNISLSICFGLEACNEPPEGVQDVLGILLIMGVIYLAIGWILTATAITGNFLVIFLIVITKRLQTTANYFVLSLAGADFLFAVFFFPFAYFCDTMFVCYDSLRGILSWQFAIISISNLCGMATDRYVAIVRPFKYVQFMISRTFLFVIVSAWVLPLLLYLPPSLYMHFAGASKSTQLLFQVIYGILFEIIPCLFLICVTGRILVISRRLWRQTAAFNAQLRYNQPRFRESKAQFSATVIIVVVGIFIIFYVMDVAGSICFYFDVCDLTVEFHYVRKLMLIANSAANPFPYAFIKRDIKREFVKIFRSSV</sequence>
<feature type="transmembrane region" description="Helical" evidence="10">
    <location>
        <begin position="777"/>
        <end position="803"/>
    </location>
</feature>
<feature type="transmembrane region" description="Helical" evidence="10">
    <location>
        <begin position="676"/>
        <end position="699"/>
    </location>
</feature>
<dbReference type="InterPro" id="IPR000276">
    <property type="entry name" value="GPCR_Rhodpsn"/>
</dbReference>
<dbReference type="InterPro" id="IPR017452">
    <property type="entry name" value="GPCR_Rhodpsn_7TM"/>
</dbReference>
<feature type="transmembrane region" description="Helical" evidence="10">
    <location>
        <begin position="543"/>
        <end position="564"/>
    </location>
</feature>
<feature type="transmembrane region" description="Helical" evidence="10">
    <location>
        <begin position="343"/>
        <end position="365"/>
    </location>
</feature>
<keyword evidence="5 9" id="KW-0297">G-protein coupled receptor</keyword>
<feature type="transmembrane region" description="Helical" evidence="10">
    <location>
        <begin position="1071"/>
        <end position="1092"/>
    </location>
</feature>
<keyword evidence="6 10" id="KW-0472">Membrane</keyword>
<feature type="transmembrane region" description="Helical" evidence="10">
    <location>
        <begin position="159"/>
        <end position="182"/>
    </location>
</feature>
<feature type="transmembrane region" description="Helical" evidence="10">
    <location>
        <begin position="899"/>
        <end position="922"/>
    </location>
</feature>
<dbReference type="EMBL" id="CALNXI010000006">
    <property type="protein sequence ID" value="CAH3014088.1"/>
    <property type="molecule type" value="Genomic_DNA"/>
</dbReference>
<feature type="transmembrane region" description="Helical" evidence="10">
    <location>
        <begin position="212"/>
        <end position="234"/>
    </location>
</feature>
<feature type="transmembrane region" description="Helical" evidence="10">
    <location>
        <begin position="973"/>
        <end position="995"/>
    </location>
</feature>
<dbReference type="PROSITE" id="PS51257">
    <property type="entry name" value="PROKAR_LIPOPROTEIN"/>
    <property type="match status" value="1"/>
</dbReference>
<evidence type="ECO:0000313" key="13">
    <source>
        <dbReference type="Proteomes" id="UP001159427"/>
    </source>
</evidence>
<dbReference type="PROSITE" id="PS00237">
    <property type="entry name" value="G_PROTEIN_RECEP_F1_1"/>
    <property type="match status" value="4"/>
</dbReference>
<evidence type="ECO:0000259" key="11">
    <source>
        <dbReference type="PROSITE" id="PS50262"/>
    </source>
</evidence>
<evidence type="ECO:0000256" key="6">
    <source>
        <dbReference type="ARBA" id="ARBA00023136"/>
    </source>
</evidence>
<evidence type="ECO:0000256" key="7">
    <source>
        <dbReference type="ARBA" id="ARBA00023170"/>
    </source>
</evidence>
<evidence type="ECO:0000256" key="1">
    <source>
        <dbReference type="ARBA" id="ARBA00004651"/>
    </source>
</evidence>
<gene>
    <name evidence="12" type="ORF">PEVE_00036975</name>
</gene>
<accession>A0ABN8LAH2</accession>
<dbReference type="CDD" id="cd00637">
    <property type="entry name" value="7tm_classA_rhodopsin-like"/>
    <property type="match status" value="4"/>
</dbReference>
<feature type="transmembrane region" description="Helical" evidence="10">
    <location>
        <begin position="94"/>
        <end position="112"/>
    </location>
</feature>
<feature type="transmembrane region" description="Helical" evidence="10">
    <location>
        <begin position="1112"/>
        <end position="1145"/>
    </location>
</feature>
<feature type="transmembrane region" description="Helical" evidence="10">
    <location>
        <begin position="1189"/>
        <end position="1209"/>
    </location>
</feature>
<feature type="transmembrane region" description="Helical" evidence="10">
    <location>
        <begin position="500"/>
        <end position="523"/>
    </location>
</feature>
<proteinExistence type="inferred from homology"/>